<evidence type="ECO:0000256" key="1">
    <source>
        <dbReference type="SAM" id="MobiDB-lite"/>
    </source>
</evidence>
<evidence type="ECO:0000313" key="3">
    <source>
        <dbReference type="Proteomes" id="UP000216063"/>
    </source>
</evidence>
<dbReference type="Gene3D" id="3.90.70.10">
    <property type="entry name" value="Cysteine proteinases"/>
    <property type="match status" value="1"/>
</dbReference>
<evidence type="ECO:0008006" key="4">
    <source>
        <dbReference type="Google" id="ProtNLM"/>
    </source>
</evidence>
<evidence type="ECO:0000313" key="2">
    <source>
        <dbReference type="EMBL" id="OYN76010.1"/>
    </source>
</evidence>
<comment type="caution">
    <text evidence="2">The sequence shown here is derived from an EMBL/GenBank/DDBJ whole genome shotgun (WGS) entry which is preliminary data.</text>
</comment>
<gene>
    <name evidence="2" type="ORF">CG716_23190</name>
</gene>
<dbReference type="EMBL" id="NOZR01000024">
    <property type="protein sequence ID" value="OYN76010.1"/>
    <property type="molecule type" value="Genomic_DNA"/>
</dbReference>
<dbReference type="AlphaFoldDB" id="A0A255DA75"/>
<sequence>MLLVAGCSGAKHTADAPPTTPPSQTSAAAPTTSATSQAPAPTGGKPGVNWGCHNVDPAPPEPLPAAVHPTPKAKNGTSSESDGAVYGDPEAASRYWEQQSQSDCGLMATRLAIAELTGQTPTEKEMIDLAKKTPSECSPGEPVYDDSFDPSDGGTGHGTCTTDLALLLKHFGVDSQYTNDTDGGIPTGLKALEKYLGDGKQAIVCVNSSTIWDGAPKGDSCGHLVTVAAIDTGEDLVYLGDSGGEDTRGETVSIDTFESAWAAGGHEILLAG</sequence>
<name>A0A255DA75_9MYCO</name>
<reference evidence="2 3" key="1">
    <citation type="submission" date="2017-07" db="EMBL/GenBank/DDBJ databases">
        <title>The new phylogeny of genus Mycobacterium.</title>
        <authorList>
            <person name="Tortoli E."/>
            <person name="Trovato A."/>
            <person name="Cirillo D.M."/>
        </authorList>
    </citation>
    <scope>NUCLEOTIDE SEQUENCE [LARGE SCALE GENOMIC DNA]</scope>
    <source>
        <strain evidence="2 3">ATCC 33027</strain>
    </source>
</reference>
<accession>A0A255DA75</accession>
<feature type="region of interest" description="Disordered" evidence="1">
    <location>
        <begin position="1"/>
        <end position="87"/>
    </location>
</feature>
<feature type="compositionally biased region" description="Low complexity" evidence="1">
    <location>
        <begin position="22"/>
        <end position="42"/>
    </location>
</feature>
<keyword evidence="3" id="KW-1185">Reference proteome</keyword>
<protein>
    <recommendedName>
        <fullName evidence="4">Peptidase C39-like domain-containing protein</fullName>
    </recommendedName>
</protein>
<proteinExistence type="predicted"/>
<dbReference type="Proteomes" id="UP000216063">
    <property type="component" value="Unassembled WGS sequence"/>
</dbReference>
<organism evidence="2 3">
    <name type="scientific">Mycolicibacterium sphagni</name>
    <dbReference type="NCBI Taxonomy" id="1786"/>
    <lineage>
        <taxon>Bacteria</taxon>
        <taxon>Bacillati</taxon>
        <taxon>Actinomycetota</taxon>
        <taxon>Actinomycetes</taxon>
        <taxon>Mycobacteriales</taxon>
        <taxon>Mycobacteriaceae</taxon>
        <taxon>Mycolicibacterium</taxon>
    </lineage>
</organism>